<evidence type="ECO:0000313" key="3">
    <source>
        <dbReference type="EMBL" id="MWB98513.1"/>
    </source>
</evidence>
<dbReference type="EMBL" id="WSTA01000028">
    <property type="protein sequence ID" value="MWB98513.1"/>
    <property type="molecule type" value="Genomic_DNA"/>
</dbReference>
<feature type="region of interest" description="Disordered" evidence="1">
    <location>
        <begin position="30"/>
        <end position="69"/>
    </location>
</feature>
<feature type="compositionally biased region" description="Basic and acidic residues" evidence="1">
    <location>
        <begin position="31"/>
        <end position="62"/>
    </location>
</feature>
<keyword evidence="2" id="KW-0472">Membrane</keyword>
<keyword evidence="2" id="KW-0812">Transmembrane</keyword>
<comment type="caution">
    <text evidence="3">The sequence shown here is derived from an EMBL/GenBank/DDBJ whole genome shotgun (WGS) entry which is preliminary data.</text>
</comment>
<evidence type="ECO:0000313" key="4">
    <source>
        <dbReference type="Proteomes" id="UP000438182"/>
    </source>
</evidence>
<evidence type="ECO:0000256" key="2">
    <source>
        <dbReference type="SAM" id="Phobius"/>
    </source>
</evidence>
<name>A0A6I4NW63_9MICO</name>
<evidence type="ECO:0000256" key="1">
    <source>
        <dbReference type="SAM" id="MobiDB-lite"/>
    </source>
</evidence>
<reference evidence="3 4" key="1">
    <citation type="submission" date="2019-12" db="EMBL/GenBank/DDBJ databases">
        <authorList>
            <person name="Kim Y.S."/>
        </authorList>
    </citation>
    <scope>NUCLEOTIDE SEQUENCE [LARGE SCALE GENOMIC DNA]</scope>
    <source>
        <strain evidence="3 4">MMS17-SY077</strain>
    </source>
</reference>
<protein>
    <submittedName>
        <fullName evidence="3">Uncharacterized protein</fullName>
    </submittedName>
</protein>
<dbReference type="RefSeq" id="WP_160423908.1">
    <property type="nucleotide sequence ID" value="NZ_WSTA01000028.1"/>
</dbReference>
<keyword evidence="4" id="KW-1185">Reference proteome</keyword>
<dbReference type="AlphaFoldDB" id="A0A6I4NW63"/>
<keyword evidence="2" id="KW-1133">Transmembrane helix</keyword>
<proteinExistence type="predicted"/>
<organism evidence="3 4">
    <name type="scientific">Agromyces seonyuensis</name>
    <dbReference type="NCBI Taxonomy" id="2662446"/>
    <lineage>
        <taxon>Bacteria</taxon>
        <taxon>Bacillati</taxon>
        <taxon>Actinomycetota</taxon>
        <taxon>Actinomycetes</taxon>
        <taxon>Micrococcales</taxon>
        <taxon>Microbacteriaceae</taxon>
        <taxon>Agromyces</taxon>
    </lineage>
</organism>
<feature type="transmembrane region" description="Helical" evidence="2">
    <location>
        <begin position="6"/>
        <end position="25"/>
    </location>
</feature>
<dbReference type="Proteomes" id="UP000438182">
    <property type="component" value="Unassembled WGS sequence"/>
</dbReference>
<accession>A0A6I4NW63</accession>
<gene>
    <name evidence="3" type="ORF">GB864_08125</name>
</gene>
<sequence>METVVVLSIAGIAVAVSGVVAAVVMRRRRRAEPEVRDDTVRVGRSADRDPRDAAREAADKHSWMIPGGF</sequence>